<keyword evidence="1" id="KW-1133">Transmembrane helix</keyword>
<organism evidence="2">
    <name type="scientific">uncultured Sulfurovum sp</name>
    <dbReference type="NCBI Taxonomy" id="269237"/>
    <lineage>
        <taxon>Bacteria</taxon>
        <taxon>Pseudomonadati</taxon>
        <taxon>Campylobacterota</taxon>
        <taxon>Epsilonproteobacteria</taxon>
        <taxon>Campylobacterales</taxon>
        <taxon>Sulfurovaceae</taxon>
        <taxon>Sulfurovum</taxon>
        <taxon>environmental samples</taxon>
    </lineage>
</organism>
<reference evidence="2" key="1">
    <citation type="submission" date="2020-01" db="EMBL/GenBank/DDBJ databases">
        <authorList>
            <person name="Meier V. D."/>
            <person name="Meier V D."/>
        </authorList>
    </citation>
    <scope>NUCLEOTIDE SEQUENCE</scope>
    <source>
        <strain evidence="2">HLG_WM_MAG_06</strain>
    </source>
</reference>
<keyword evidence="1" id="KW-0472">Membrane</keyword>
<evidence type="ECO:0000313" key="2">
    <source>
        <dbReference type="EMBL" id="CAA6814535.1"/>
    </source>
</evidence>
<evidence type="ECO:0000256" key="1">
    <source>
        <dbReference type="SAM" id="Phobius"/>
    </source>
</evidence>
<dbReference type="AlphaFoldDB" id="A0A6S6THN0"/>
<protein>
    <recommendedName>
        <fullName evidence="3">Tetratricopeptide repeat-like domain-containing protein</fullName>
    </recommendedName>
</protein>
<proteinExistence type="predicted"/>
<gene>
    <name evidence="2" type="ORF">HELGO_WM6303</name>
</gene>
<sequence>MANYKQGFILTIDDVKKELNSDEQMLASAFKAEKLYKKHKLKIFTVVGLAILYFAGTAIMTSIAEGKKETANTAYLTLEKNVKDTTALETLKTNNPALFELFSYQNAVKASDTTALQGLTTSKNEILADLASYHLAVIQGKPADSKYNADLSKVHNAALLFKEGKTVEAKEELELISEESPVYNISKMIKHYSIKG</sequence>
<name>A0A6S6THN0_9BACT</name>
<keyword evidence="1" id="KW-0812">Transmembrane</keyword>
<accession>A0A6S6THN0</accession>
<dbReference type="EMBL" id="CACVAP010000074">
    <property type="protein sequence ID" value="CAA6814535.1"/>
    <property type="molecule type" value="Genomic_DNA"/>
</dbReference>
<feature type="transmembrane region" description="Helical" evidence="1">
    <location>
        <begin position="43"/>
        <end position="64"/>
    </location>
</feature>
<evidence type="ECO:0008006" key="3">
    <source>
        <dbReference type="Google" id="ProtNLM"/>
    </source>
</evidence>